<reference evidence="1" key="1">
    <citation type="journal article" date="2020" name="mSystems">
        <title>Genome- and Community-Level Interaction Insights into Carbon Utilization and Element Cycling Functions of Hydrothermarchaeota in Hydrothermal Sediment.</title>
        <authorList>
            <person name="Zhou Z."/>
            <person name="Liu Y."/>
            <person name="Xu W."/>
            <person name="Pan J."/>
            <person name="Luo Z.H."/>
            <person name="Li M."/>
        </authorList>
    </citation>
    <scope>NUCLEOTIDE SEQUENCE [LARGE SCALE GENOMIC DNA]</scope>
    <source>
        <strain evidence="1">SpSt-123</strain>
    </source>
</reference>
<evidence type="ECO:0000313" key="1">
    <source>
        <dbReference type="EMBL" id="HDS11171.1"/>
    </source>
</evidence>
<comment type="caution">
    <text evidence="1">The sequence shown here is derived from an EMBL/GenBank/DDBJ whole genome shotgun (WGS) entry which is preliminary data.</text>
</comment>
<dbReference type="EMBL" id="DSDY01000183">
    <property type="protein sequence ID" value="HDS11171.1"/>
    <property type="molecule type" value="Genomic_DNA"/>
</dbReference>
<proteinExistence type="predicted"/>
<organism evidence="1">
    <name type="scientific">Fervidicoccus fontis</name>
    <dbReference type="NCBI Taxonomy" id="683846"/>
    <lineage>
        <taxon>Archaea</taxon>
        <taxon>Thermoproteota</taxon>
        <taxon>Thermoprotei</taxon>
        <taxon>Fervidicoccales</taxon>
        <taxon>Fervidicoccaceae</taxon>
        <taxon>Fervidicoccus</taxon>
    </lineage>
</organism>
<gene>
    <name evidence="1" type="ORF">ENO04_06135</name>
</gene>
<accession>A0A7C1IG95</accession>
<sequence length="75" mass="8697">MPKCMVCGRAFPEGQGIVLSRGDVYLSFHSSRCAAKFLWRLIMDSEDYECIEKQVKLLVKELEELLEKKTVMKKI</sequence>
<name>A0A7C1IG95_9CREN</name>
<protein>
    <submittedName>
        <fullName evidence="1">Uncharacterized protein</fullName>
    </submittedName>
</protein>
<dbReference type="AlphaFoldDB" id="A0A7C1IG95"/>